<feature type="non-terminal residue" evidence="1">
    <location>
        <position position="1"/>
    </location>
</feature>
<dbReference type="EMBL" id="BARW01012728">
    <property type="protein sequence ID" value="GAI73268.1"/>
    <property type="molecule type" value="Genomic_DNA"/>
</dbReference>
<dbReference type="AlphaFoldDB" id="X1QYA3"/>
<comment type="caution">
    <text evidence="1">The sequence shown here is derived from an EMBL/GenBank/DDBJ whole genome shotgun (WGS) entry which is preliminary data.</text>
</comment>
<organism evidence="1">
    <name type="scientific">marine sediment metagenome</name>
    <dbReference type="NCBI Taxonomy" id="412755"/>
    <lineage>
        <taxon>unclassified sequences</taxon>
        <taxon>metagenomes</taxon>
        <taxon>ecological metagenomes</taxon>
    </lineage>
</organism>
<accession>X1QYA3</accession>
<proteinExistence type="predicted"/>
<name>X1QYA3_9ZZZZ</name>
<evidence type="ECO:0000313" key="1">
    <source>
        <dbReference type="EMBL" id="GAI73268.1"/>
    </source>
</evidence>
<protein>
    <submittedName>
        <fullName evidence="1">Uncharacterized protein</fullName>
    </submittedName>
</protein>
<sequence length="44" mass="5263">EWYKRRFAHLGPEKAQKIADEVGRLNPEDKDRVLKRAEELIEEV</sequence>
<gene>
    <name evidence="1" type="ORF">S12H4_23801</name>
</gene>
<reference evidence="1" key="1">
    <citation type="journal article" date="2014" name="Front. Microbiol.">
        <title>High frequency of phylogenetically diverse reductive dehalogenase-homologous genes in deep subseafloor sedimentary metagenomes.</title>
        <authorList>
            <person name="Kawai M."/>
            <person name="Futagami T."/>
            <person name="Toyoda A."/>
            <person name="Takaki Y."/>
            <person name="Nishi S."/>
            <person name="Hori S."/>
            <person name="Arai W."/>
            <person name="Tsubouchi T."/>
            <person name="Morono Y."/>
            <person name="Uchiyama I."/>
            <person name="Ito T."/>
            <person name="Fujiyama A."/>
            <person name="Inagaki F."/>
            <person name="Takami H."/>
        </authorList>
    </citation>
    <scope>NUCLEOTIDE SEQUENCE</scope>
    <source>
        <strain evidence="1">Expedition CK06-06</strain>
    </source>
</reference>